<protein>
    <submittedName>
        <fullName evidence="2">Uncharacterized protein</fullName>
    </submittedName>
</protein>
<evidence type="ECO:0000313" key="2">
    <source>
        <dbReference type="EMBL" id="GBP73702.1"/>
    </source>
</evidence>
<comment type="caution">
    <text evidence="2">The sequence shown here is derived from an EMBL/GenBank/DDBJ whole genome shotgun (WGS) entry which is preliminary data.</text>
</comment>
<keyword evidence="3" id="KW-1185">Reference proteome</keyword>
<dbReference type="EMBL" id="BGZK01001183">
    <property type="protein sequence ID" value="GBP73702.1"/>
    <property type="molecule type" value="Genomic_DNA"/>
</dbReference>
<keyword evidence="1" id="KW-0812">Transmembrane</keyword>
<proteinExistence type="predicted"/>
<name>A0A4C1YFY3_EUMVA</name>
<feature type="transmembrane region" description="Helical" evidence="1">
    <location>
        <begin position="40"/>
        <end position="60"/>
    </location>
</feature>
<keyword evidence="1" id="KW-0472">Membrane</keyword>
<keyword evidence="1" id="KW-1133">Transmembrane helix</keyword>
<dbReference type="AlphaFoldDB" id="A0A4C1YFY3"/>
<evidence type="ECO:0000256" key="1">
    <source>
        <dbReference type="SAM" id="Phobius"/>
    </source>
</evidence>
<evidence type="ECO:0000313" key="3">
    <source>
        <dbReference type="Proteomes" id="UP000299102"/>
    </source>
</evidence>
<gene>
    <name evidence="2" type="ORF">EVAR_51615_1</name>
</gene>
<organism evidence="2 3">
    <name type="scientific">Eumeta variegata</name>
    <name type="common">Bagworm moth</name>
    <name type="synonym">Eumeta japonica</name>
    <dbReference type="NCBI Taxonomy" id="151549"/>
    <lineage>
        <taxon>Eukaryota</taxon>
        <taxon>Metazoa</taxon>
        <taxon>Ecdysozoa</taxon>
        <taxon>Arthropoda</taxon>
        <taxon>Hexapoda</taxon>
        <taxon>Insecta</taxon>
        <taxon>Pterygota</taxon>
        <taxon>Neoptera</taxon>
        <taxon>Endopterygota</taxon>
        <taxon>Lepidoptera</taxon>
        <taxon>Glossata</taxon>
        <taxon>Ditrysia</taxon>
        <taxon>Tineoidea</taxon>
        <taxon>Psychidae</taxon>
        <taxon>Oiketicinae</taxon>
        <taxon>Eumeta</taxon>
    </lineage>
</organism>
<sequence length="185" mass="20665">MRQYEKKKIFLEIVLILFLFGVVALARTILAGFVTTIFKIAIAIATNTYFVNLASALTAGSPKVKTHISRIKSFLYLDPHSNPDPNKEAIHVESRRCLVVGGLATPAPLTCDNRKYSELRLKCEATQVGRSCFSTSDIGVKLDQNFEVMRSFKHVTGRCRINFCFTMTFCSALALDGHRTTQLRA</sequence>
<dbReference type="Proteomes" id="UP000299102">
    <property type="component" value="Unassembled WGS sequence"/>
</dbReference>
<reference evidence="2 3" key="1">
    <citation type="journal article" date="2019" name="Commun. Biol.">
        <title>The bagworm genome reveals a unique fibroin gene that provides high tensile strength.</title>
        <authorList>
            <person name="Kono N."/>
            <person name="Nakamura H."/>
            <person name="Ohtoshi R."/>
            <person name="Tomita M."/>
            <person name="Numata K."/>
            <person name="Arakawa K."/>
        </authorList>
    </citation>
    <scope>NUCLEOTIDE SEQUENCE [LARGE SCALE GENOMIC DNA]</scope>
</reference>
<accession>A0A4C1YFY3</accession>
<feature type="transmembrane region" description="Helical" evidence="1">
    <location>
        <begin position="9"/>
        <end position="34"/>
    </location>
</feature>